<organism evidence="2 3">
    <name type="scientific">Mycobacteroides abscessus subsp. massiliense</name>
    <dbReference type="NCBI Taxonomy" id="1962118"/>
    <lineage>
        <taxon>Bacteria</taxon>
        <taxon>Bacillati</taxon>
        <taxon>Actinomycetota</taxon>
        <taxon>Actinomycetes</taxon>
        <taxon>Mycobacteriales</taxon>
        <taxon>Mycobacteriaceae</taxon>
        <taxon>Mycobacteroides</taxon>
        <taxon>Mycobacteroides abscessus</taxon>
    </lineage>
</organism>
<evidence type="ECO:0000313" key="3">
    <source>
        <dbReference type="Proteomes" id="UP000190366"/>
    </source>
</evidence>
<dbReference type="AlphaFoldDB" id="A0AB38D8C9"/>
<evidence type="ECO:0000256" key="1">
    <source>
        <dbReference type="SAM" id="MobiDB-lite"/>
    </source>
</evidence>
<evidence type="ECO:0000313" key="2">
    <source>
        <dbReference type="EMBL" id="SKY14471.1"/>
    </source>
</evidence>
<dbReference type="RefSeq" id="WP_128867338.1">
    <property type="nucleotide sequence ID" value="NZ_CP065272.1"/>
</dbReference>
<proteinExistence type="predicted"/>
<dbReference type="Proteomes" id="UP000190366">
    <property type="component" value="Unassembled WGS sequence"/>
</dbReference>
<name>A0AB38D8C9_9MYCO</name>
<protein>
    <recommendedName>
        <fullName evidence="4">Helix-turn-helix domain-containing protein</fullName>
    </recommendedName>
</protein>
<feature type="region of interest" description="Disordered" evidence="1">
    <location>
        <begin position="228"/>
        <end position="251"/>
    </location>
</feature>
<comment type="caution">
    <text evidence="2">The sequence shown here is derived from an EMBL/GenBank/DDBJ whole genome shotgun (WGS) entry which is preliminary data.</text>
</comment>
<evidence type="ECO:0008006" key="4">
    <source>
        <dbReference type="Google" id="ProtNLM"/>
    </source>
</evidence>
<reference evidence="2 3" key="1">
    <citation type="submission" date="2016-11" db="EMBL/GenBank/DDBJ databases">
        <authorList>
            <consortium name="Pathogen Informatics"/>
        </authorList>
    </citation>
    <scope>NUCLEOTIDE SEQUENCE [LARGE SCALE GENOMIC DNA]</scope>
    <source>
        <strain evidence="2 3">1168</strain>
    </source>
</reference>
<dbReference type="EMBL" id="FVQL01000001">
    <property type="protein sequence ID" value="SKY14471.1"/>
    <property type="molecule type" value="Genomic_DNA"/>
</dbReference>
<sequence length="251" mass="28037">MSEWHRHTWNKGMLRSTDFSAADKLALCFCAVYSTYGTEDTFSVRQSTIAANTGLSERSVRHAFKLARELGWLELVTERQRGSRGKSDQYRLVIPDTVSPTCPVEVPAEYAATPIGLPAENAPEYRQNMSKVPEETEAPTSGNDAPLGYVLRFLEEGAATPPPAPLLDHLGQPRCRKHFGVENPPDCPPCGLERERKETLDRFKADRIEAERRAIRAAIDSCPNKCDDAGRLDDLSDCPLHPNFRQKRDVA</sequence>
<gene>
    <name evidence="2" type="ORF">SAMEA2275630_00007</name>
</gene>
<accession>A0AB38D8C9</accession>